<dbReference type="OrthoDB" id="7510199at2"/>
<dbReference type="Proteomes" id="UP000278962">
    <property type="component" value="Unassembled WGS sequence"/>
</dbReference>
<organism evidence="2 3">
    <name type="scientific">Solirubrobacter pauli</name>
    <dbReference type="NCBI Taxonomy" id="166793"/>
    <lineage>
        <taxon>Bacteria</taxon>
        <taxon>Bacillati</taxon>
        <taxon>Actinomycetota</taxon>
        <taxon>Thermoleophilia</taxon>
        <taxon>Solirubrobacterales</taxon>
        <taxon>Solirubrobacteraceae</taxon>
        <taxon>Solirubrobacter</taxon>
    </lineage>
</organism>
<dbReference type="SUPFAM" id="SSF49503">
    <property type="entry name" value="Cupredoxins"/>
    <property type="match status" value="2"/>
</dbReference>
<sequence>MIPLRTVVAAAAITLAVPAAAQAKTKDMSVGAPAATAKKLGELVTTNAFYPSKLTVNAGDSVRFVPAGFHNVDIPAKGGSGIPFIVPTGQKVAGSLDAAGAPFWFNGQDAMSLNPEFFQSSGYGKSFTYTGAKGVNSGLPGEKAKPMTVKFTKAGSYTVLCDLHPGMKATVKVAKKGAKVPSAKQDAATLKQQTDASVKNAKGLGTKTQGANTVALGVAAKGGLEYMGMVPASLTVARGTTVKFVMTKGSYEAHTASFGPGDINDGNSYIGAIAKSFESPAIDPKGLYPSDVTPVSLSGATHGNGFWSSGVLDANSKSPLPGEASVKFDTAGTYKFYCLIHPFMQGSVTVQ</sequence>
<name>A0A660LFL8_9ACTN</name>
<keyword evidence="3" id="KW-1185">Reference proteome</keyword>
<dbReference type="InterPro" id="IPR008972">
    <property type="entry name" value="Cupredoxin"/>
</dbReference>
<accession>A0A660LFL8</accession>
<dbReference type="RefSeq" id="WP_121249481.1">
    <property type="nucleotide sequence ID" value="NZ_RBIL01000001.1"/>
</dbReference>
<gene>
    <name evidence="2" type="ORF">C8N24_1542</name>
</gene>
<protein>
    <recommendedName>
        <fullName evidence="4">Plastocyanin</fullName>
    </recommendedName>
</protein>
<proteinExistence type="predicted"/>
<evidence type="ECO:0000256" key="1">
    <source>
        <dbReference type="SAM" id="SignalP"/>
    </source>
</evidence>
<dbReference type="EMBL" id="RBIL01000001">
    <property type="protein sequence ID" value="RKQ91714.1"/>
    <property type="molecule type" value="Genomic_DNA"/>
</dbReference>
<evidence type="ECO:0008006" key="4">
    <source>
        <dbReference type="Google" id="ProtNLM"/>
    </source>
</evidence>
<feature type="signal peptide" evidence="1">
    <location>
        <begin position="1"/>
        <end position="23"/>
    </location>
</feature>
<dbReference type="AlphaFoldDB" id="A0A660LFL8"/>
<evidence type="ECO:0000313" key="2">
    <source>
        <dbReference type="EMBL" id="RKQ91714.1"/>
    </source>
</evidence>
<keyword evidence="1" id="KW-0732">Signal</keyword>
<comment type="caution">
    <text evidence="2">The sequence shown here is derived from an EMBL/GenBank/DDBJ whole genome shotgun (WGS) entry which is preliminary data.</text>
</comment>
<feature type="chain" id="PRO_5024860863" description="Plastocyanin" evidence="1">
    <location>
        <begin position="24"/>
        <end position="351"/>
    </location>
</feature>
<dbReference type="PANTHER" id="PTHR36507:SF1">
    <property type="entry name" value="BLL1555 PROTEIN"/>
    <property type="match status" value="1"/>
</dbReference>
<evidence type="ECO:0000313" key="3">
    <source>
        <dbReference type="Proteomes" id="UP000278962"/>
    </source>
</evidence>
<dbReference type="Gene3D" id="2.60.40.420">
    <property type="entry name" value="Cupredoxins - blue copper proteins"/>
    <property type="match status" value="2"/>
</dbReference>
<reference evidence="2 3" key="1">
    <citation type="submission" date="2018-10" db="EMBL/GenBank/DDBJ databases">
        <title>Genomic Encyclopedia of Archaeal and Bacterial Type Strains, Phase II (KMG-II): from individual species to whole genera.</title>
        <authorList>
            <person name="Goeker M."/>
        </authorList>
    </citation>
    <scope>NUCLEOTIDE SEQUENCE [LARGE SCALE GENOMIC DNA]</scope>
    <source>
        <strain evidence="2 3">DSM 14954</strain>
    </source>
</reference>
<dbReference type="PANTHER" id="PTHR36507">
    <property type="entry name" value="BLL1555 PROTEIN"/>
    <property type="match status" value="1"/>
</dbReference>
<dbReference type="InterPro" id="IPR052721">
    <property type="entry name" value="ET_Amicyanin"/>
</dbReference>